<dbReference type="InterPro" id="IPR032675">
    <property type="entry name" value="LRR_dom_sf"/>
</dbReference>
<evidence type="ECO:0000313" key="1">
    <source>
        <dbReference type="EMBL" id="KAJ4377858.1"/>
    </source>
</evidence>
<comment type="caution">
    <text evidence="1">The sequence shown here is derived from an EMBL/GenBank/DDBJ whole genome shotgun (WGS) entry which is preliminary data.</text>
</comment>
<dbReference type="Gene3D" id="3.80.10.10">
    <property type="entry name" value="Ribonuclease Inhibitor"/>
    <property type="match status" value="1"/>
</dbReference>
<accession>A0A9W9CS80</accession>
<dbReference type="AlphaFoldDB" id="A0A9W9CS80"/>
<gene>
    <name evidence="1" type="ORF">N0V83_000688</name>
</gene>
<dbReference type="Proteomes" id="UP001140560">
    <property type="component" value="Unassembled WGS sequence"/>
</dbReference>
<protein>
    <submittedName>
        <fullName evidence="1">Uncharacterized protein</fullName>
    </submittedName>
</protein>
<dbReference type="EMBL" id="JAPEUY010000001">
    <property type="protein sequence ID" value="KAJ4377858.1"/>
    <property type="molecule type" value="Genomic_DNA"/>
</dbReference>
<name>A0A9W9CS80_9PLEO</name>
<proteinExistence type="predicted"/>
<sequence length="563" mass="62232">MWDKTATAQLYRKLFVITNEEHAKLPKLKISGTSRLKFLRRTLRERPTLARRVRELHLSDVQALYENASIESEEIVNLVASLVMACPLLERVVGFHIPFDHSFDRLSHALSTRPNLKERIWALKDSDAESSDGEDDELGAYYHAACDLTERFLELNGRHPSLTTLVLHQEYGQSHFSLNYRAIVGTIRQLPALHHLSISGFTASSFSNLTLNALPPNLKSLRLENLPGINDKGLQRFATSQLAISIEKLSIVNLELTSLVTISNILSTHSESLKHFSLIQHRAPGLPSLITVPDFHSGSLKYLHWEIRSQACPLPSIPDSPDSTSFPFKNSEPISCLATSLLAASVKDGAFPSLRRIRIPQDPQGLIQSLCRPLATALLPSDTGLSNLSRISGSNSFPFTLSNDCELSTKRYSFSAFVMPSSPRADSAMDSPTPTRSVAQEPLTPMRSRLAAQARIIAAKKNTYITMRVYDPDGILRVEQDTAGFMGQIGSKITYDLEADTSRSGQGLVGIDDSERSQWLTGIDDVVSGKEAADAGYEQFRGDCGHLSGGRVRKCATRVEDMF</sequence>
<dbReference type="SUPFAM" id="SSF52047">
    <property type="entry name" value="RNI-like"/>
    <property type="match status" value="1"/>
</dbReference>
<dbReference type="OrthoDB" id="3210378at2759"/>
<evidence type="ECO:0000313" key="2">
    <source>
        <dbReference type="Proteomes" id="UP001140560"/>
    </source>
</evidence>
<reference evidence="1" key="1">
    <citation type="submission" date="2022-10" db="EMBL/GenBank/DDBJ databases">
        <title>Tapping the CABI collections for fungal endophytes: first genome assemblies for Collariella, Neodidymelliopsis, Ascochyta clinopodiicola, Didymella pomorum, Didymosphaeria variabile, Neocosmospora piperis and Neocucurbitaria cava.</title>
        <authorList>
            <person name="Hill R."/>
        </authorList>
    </citation>
    <scope>NUCLEOTIDE SEQUENCE</scope>
    <source>
        <strain evidence="1">IMI 356814</strain>
    </source>
</reference>
<keyword evidence="2" id="KW-1185">Reference proteome</keyword>
<organism evidence="1 2">
    <name type="scientific">Neocucurbitaria cava</name>
    <dbReference type="NCBI Taxonomy" id="798079"/>
    <lineage>
        <taxon>Eukaryota</taxon>
        <taxon>Fungi</taxon>
        <taxon>Dikarya</taxon>
        <taxon>Ascomycota</taxon>
        <taxon>Pezizomycotina</taxon>
        <taxon>Dothideomycetes</taxon>
        <taxon>Pleosporomycetidae</taxon>
        <taxon>Pleosporales</taxon>
        <taxon>Pleosporineae</taxon>
        <taxon>Cucurbitariaceae</taxon>
        <taxon>Neocucurbitaria</taxon>
    </lineage>
</organism>